<protein>
    <submittedName>
        <fullName evidence="2">CHAT domain-containing protein</fullName>
    </submittedName>
</protein>
<accession>A0ABW5DPS7</accession>
<dbReference type="PANTHER" id="PTHR10098">
    <property type="entry name" value="RAPSYN-RELATED"/>
    <property type="match status" value="1"/>
</dbReference>
<dbReference type="InterPro" id="IPR024983">
    <property type="entry name" value="CHAT_dom"/>
</dbReference>
<reference evidence="3" key="1">
    <citation type="journal article" date="2019" name="Int. J. Syst. Evol. Microbiol.">
        <title>The Global Catalogue of Microorganisms (GCM) 10K type strain sequencing project: providing services to taxonomists for standard genome sequencing and annotation.</title>
        <authorList>
            <consortium name="The Broad Institute Genomics Platform"/>
            <consortium name="The Broad Institute Genome Sequencing Center for Infectious Disease"/>
            <person name="Wu L."/>
            <person name="Ma J."/>
        </authorList>
    </citation>
    <scope>NUCLEOTIDE SEQUENCE [LARGE SCALE GENOMIC DNA]</scope>
    <source>
        <strain evidence="3">CGMCC 1.19062</strain>
    </source>
</reference>
<gene>
    <name evidence="2" type="ORF">ACFSM5_01510</name>
</gene>
<dbReference type="Proteomes" id="UP001597295">
    <property type="component" value="Unassembled WGS sequence"/>
</dbReference>
<dbReference type="RefSeq" id="WP_379874453.1">
    <property type="nucleotide sequence ID" value="NZ_JBHUIP010000001.1"/>
</dbReference>
<organism evidence="2 3">
    <name type="scientific">Lacibacterium aquatile</name>
    <dbReference type="NCBI Taxonomy" id="1168082"/>
    <lineage>
        <taxon>Bacteria</taxon>
        <taxon>Pseudomonadati</taxon>
        <taxon>Pseudomonadota</taxon>
        <taxon>Alphaproteobacteria</taxon>
        <taxon>Rhodospirillales</taxon>
        <taxon>Rhodospirillaceae</taxon>
    </lineage>
</organism>
<dbReference type="InterPro" id="IPR011990">
    <property type="entry name" value="TPR-like_helical_dom_sf"/>
</dbReference>
<proteinExistence type="predicted"/>
<sequence>MLLEAQRPDPSAIAELKRRADAPASTASMMFERAGLNDALGRVDRRIQDLRETVTLAHAQGDADLEVRALGQLAGAEGTYGSREKALQIRLQQVEAAERSQQPGKVAASLARLVKFQASSGQGAAAEQSLRRLEKMGERLEALGNSGKGRNLLKIERLTEVVAWNTELARAYFARTRGDPKGAEAAFRKLIGVDLDRNDPDTVAEDRSDLLLDLVRTLVDQGRVREAEVMIRQAVGTQLQRDSQFRPLTAEAIALLASVLNRQNRFDEAAALSDAAMNWATRAGHEETSIVILTTRVARAETLGAQNRWKEAEADYSAVSRVVGLEAKIAGLRLNKNVAYGIALLKSGKLQEGLALAQQIAALREKENAANEQIVAEGFALLGAAEVATGQREAALSHYRRALSGLIASARDPDQDDAIPAIRDRRLSALAEPYLSLIANWAEPRPDGAVADGFRLADALRGQSVQRALVEASARTSVSDPALAHLIRQEQDLKRMLQELAGKLGEGEDPATVRKALSDARAQRAALLADLRKRFPAYADLVNPAPGDMMALAPMLGAREAFVTFFLGADHSFAWAVRSDGRTQFVEIPMTDVQIDGLVTSLRRALDPQVSTLAQIPAFDINGAHRLYSALLSPLTPLLQGATSLTVAPHRELAQLPFGLLVTDKALGLDTKAKPAFAGYRSIPWLIRSYSVSHIPSAAALIALRKLPLGQANRRSFLGFGDPIFGGAVTAPPMKSRGLVRRAAPGDGGMLPPLPDTADELRNVALSLRADPERDVFLQASASRATLARMPLNDRKVVMFATHGLVPGDLDGLAEPALALSPTPDDDGLLTVSQVLNLKLDADWVVLSACNTASGNGAGAEAVSGLGRAFFYAGSRALLVTHWPVETTSARTLTTEVFRRQAENPSLDRAQALQQAQIALIDGPGAVENNKTIFSYAHPLFWASYALVGDGGISVH</sequence>
<evidence type="ECO:0000259" key="1">
    <source>
        <dbReference type="Pfam" id="PF12770"/>
    </source>
</evidence>
<evidence type="ECO:0000313" key="2">
    <source>
        <dbReference type="EMBL" id="MFD2261546.1"/>
    </source>
</evidence>
<comment type="caution">
    <text evidence="2">The sequence shown here is derived from an EMBL/GenBank/DDBJ whole genome shotgun (WGS) entry which is preliminary data.</text>
</comment>
<name>A0ABW5DPS7_9PROT</name>
<dbReference type="Pfam" id="PF12770">
    <property type="entry name" value="CHAT"/>
    <property type="match status" value="1"/>
</dbReference>
<dbReference type="Gene3D" id="1.25.40.10">
    <property type="entry name" value="Tetratricopeptide repeat domain"/>
    <property type="match status" value="1"/>
</dbReference>
<feature type="domain" description="CHAT" evidence="1">
    <location>
        <begin position="624"/>
        <end position="950"/>
    </location>
</feature>
<dbReference type="SUPFAM" id="SSF48452">
    <property type="entry name" value="TPR-like"/>
    <property type="match status" value="2"/>
</dbReference>
<dbReference type="EMBL" id="JBHUIP010000001">
    <property type="protein sequence ID" value="MFD2261546.1"/>
    <property type="molecule type" value="Genomic_DNA"/>
</dbReference>
<evidence type="ECO:0000313" key="3">
    <source>
        <dbReference type="Proteomes" id="UP001597295"/>
    </source>
</evidence>
<keyword evidence="3" id="KW-1185">Reference proteome</keyword>